<dbReference type="RefSeq" id="WP_002682446.1">
    <property type="nucleotide sequence ID" value="NZ_JH600070.1"/>
</dbReference>
<protein>
    <submittedName>
        <fullName evidence="2">Uncharacterized protein</fullName>
    </submittedName>
</protein>
<dbReference type="AlphaFoldDB" id="I3CBE8"/>
<proteinExistence type="predicted"/>
<organism evidence="2 3">
    <name type="scientific">Beggiatoa alba B18LD</name>
    <dbReference type="NCBI Taxonomy" id="395493"/>
    <lineage>
        <taxon>Bacteria</taxon>
        <taxon>Pseudomonadati</taxon>
        <taxon>Pseudomonadota</taxon>
        <taxon>Gammaproteobacteria</taxon>
        <taxon>Thiotrichales</taxon>
        <taxon>Thiotrichaceae</taxon>
        <taxon>Beggiatoa</taxon>
    </lineage>
</organism>
<dbReference type="OrthoDB" id="5625221at2"/>
<dbReference type="STRING" id="395493.BegalDRAFT_0014"/>
<dbReference type="HOGENOM" id="CLU_1275633_0_0_6"/>
<accession>I3CBE8</accession>
<name>I3CBE8_9GAMM</name>
<gene>
    <name evidence="2" type="ORF">BegalDRAFT_0014</name>
</gene>
<feature type="region of interest" description="Disordered" evidence="1">
    <location>
        <begin position="115"/>
        <end position="135"/>
    </location>
</feature>
<feature type="compositionally biased region" description="Polar residues" evidence="1">
    <location>
        <begin position="118"/>
        <end position="133"/>
    </location>
</feature>
<evidence type="ECO:0000313" key="2">
    <source>
        <dbReference type="EMBL" id="EIJ40941.1"/>
    </source>
</evidence>
<dbReference type="Proteomes" id="UP000005744">
    <property type="component" value="Unassembled WGS sequence"/>
</dbReference>
<dbReference type="EMBL" id="JH600070">
    <property type="protein sequence ID" value="EIJ40941.1"/>
    <property type="molecule type" value="Genomic_DNA"/>
</dbReference>
<keyword evidence="3" id="KW-1185">Reference proteome</keyword>
<reference evidence="2 3" key="1">
    <citation type="submission" date="2011-11" db="EMBL/GenBank/DDBJ databases">
        <title>Improved High-Quality Draft sequence of Beggiatoa alba B18lD.</title>
        <authorList>
            <consortium name="US DOE Joint Genome Institute"/>
            <person name="Lucas S."/>
            <person name="Han J."/>
            <person name="Lapidus A."/>
            <person name="Cheng J.-F."/>
            <person name="Goodwin L."/>
            <person name="Pitluck S."/>
            <person name="Peters L."/>
            <person name="Mikhailova N."/>
            <person name="Held B."/>
            <person name="Detter J.C."/>
            <person name="Han C."/>
            <person name="Tapia R."/>
            <person name="Land M."/>
            <person name="Hauser L."/>
            <person name="Kyrpides N."/>
            <person name="Ivanova N."/>
            <person name="Pagani I."/>
            <person name="Samuel K."/>
            <person name="Teske A."/>
            <person name="Mueller J."/>
            <person name="Woyke T."/>
        </authorList>
    </citation>
    <scope>NUCLEOTIDE SEQUENCE [LARGE SCALE GENOMIC DNA]</scope>
    <source>
        <strain evidence="2 3">B18LD</strain>
    </source>
</reference>
<sequence>MTTIDVDNKLKLETQTQRDTACDTLRTLRYFLQRLKMENHKNWTVSELMELIDTMLLEISTGVTEEDKERSIYLKKGEVAFYQGLSRQQNPYPARTLQHVCWDTGWHDAERNKRKPATTVQSTTAHTNPTQAGKPQRLYKIQLREASELLEWNDVFHQYAKQGGGSLYEVYDEAVACAERLQKNANGIVSVVVVKPQDPVSQLSMIDMAVEKPSES</sequence>
<evidence type="ECO:0000256" key="1">
    <source>
        <dbReference type="SAM" id="MobiDB-lite"/>
    </source>
</evidence>
<evidence type="ECO:0000313" key="3">
    <source>
        <dbReference type="Proteomes" id="UP000005744"/>
    </source>
</evidence>